<organism evidence="2">
    <name type="scientific">Florenciella sp. virus SA2</name>
    <dbReference type="NCBI Taxonomy" id="3240092"/>
    <lineage>
        <taxon>Viruses</taxon>
    </lineage>
</organism>
<accession>A0AB39JAP3</accession>
<reference evidence="2" key="1">
    <citation type="submission" date="2024-03" db="EMBL/GenBank/DDBJ databases">
        <title>Eukaryotic viruses encode the ribosomal protein eL40.</title>
        <authorList>
            <person name="Thomy J."/>
            <person name="Schvarcz C.R."/>
            <person name="McBeain K.A."/>
            <person name="Edwards K.F."/>
            <person name="Steward G.F."/>
        </authorList>
    </citation>
    <scope>NUCLEOTIDE SEQUENCE</scope>
    <source>
        <strain evidence="2">FloV-SA2</strain>
    </source>
</reference>
<sequence>MKNQNIKLYVDIFDEFVKTNFIFENNYYLFNTLVFKKLLYEDKIYPFLLYLKNYYYKNKYLYILRNPITYNQFNTVLKQICKKNEIFFKIIKKFDKSKYITELCIYYNEVDNEVDNEINNEVDNEINNEVDNEVDNGNDE</sequence>
<feature type="region of interest" description="Disordered" evidence="1">
    <location>
        <begin position="121"/>
        <end position="140"/>
    </location>
</feature>
<gene>
    <name evidence="2" type="ORF">FloV-SA2_00425</name>
</gene>
<evidence type="ECO:0000313" key="2">
    <source>
        <dbReference type="EMBL" id="XDO02243.1"/>
    </source>
</evidence>
<proteinExistence type="predicted"/>
<name>A0AB39JAP3_9VIRU</name>
<evidence type="ECO:0000256" key="1">
    <source>
        <dbReference type="SAM" id="MobiDB-lite"/>
    </source>
</evidence>
<dbReference type="EMBL" id="PP542043">
    <property type="protein sequence ID" value="XDO02243.1"/>
    <property type="molecule type" value="Genomic_DNA"/>
</dbReference>
<protein>
    <submittedName>
        <fullName evidence="2">Uncharacterized protein</fullName>
    </submittedName>
</protein>